<gene>
    <name evidence="9" type="ORF">BCR35DRAFT_72126</name>
</gene>
<keyword evidence="10" id="KW-1185">Reference proteome</keyword>
<reference evidence="9 10" key="1">
    <citation type="submission" date="2016-07" db="EMBL/GenBank/DDBJ databases">
        <title>Pervasive Adenine N6-methylation of Active Genes in Fungi.</title>
        <authorList>
            <consortium name="DOE Joint Genome Institute"/>
            <person name="Mondo S.J."/>
            <person name="Dannebaum R.O."/>
            <person name="Kuo R.C."/>
            <person name="Labutti K."/>
            <person name="Haridas S."/>
            <person name="Kuo A."/>
            <person name="Salamov A."/>
            <person name="Ahrendt S.R."/>
            <person name="Lipzen A."/>
            <person name="Sullivan W."/>
            <person name="Andreopoulos W.B."/>
            <person name="Clum A."/>
            <person name="Lindquist E."/>
            <person name="Daum C."/>
            <person name="Ramamoorthy G.K."/>
            <person name="Gryganskyi A."/>
            <person name="Culley D."/>
            <person name="Magnuson J.K."/>
            <person name="James T.Y."/>
            <person name="O'Malley M.A."/>
            <person name="Stajich J.E."/>
            <person name="Spatafora J.W."/>
            <person name="Visel A."/>
            <person name="Grigoriev I.V."/>
        </authorList>
    </citation>
    <scope>NUCLEOTIDE SEQUENCE [LARGE SCALE GENOMIC DNA]</scope>
    <source>
        <strain evidence="9 10">62-1032</strain>
    </source>
</reference>
<dbReference type="InterPro" id="IPR007219">
    <property type="entry name" value="XnlR_reg_dom"/>
</dbReference>
<feature type="region of interest" description="Disordered" evidence="7">
    <location>
        <begin position="104"/>
        <end position="131"/>
    </location>
</feature>
<keyword evidence="4" id="KW-0863">Zinc-finger</keyword>
<dbReference type="PANTHER" id="PTHR40626:SF11">
    <property type="entry name" value="ZINC FINGER PROTEIN YPR022C"/>
    <property type="match status" value="1"/>
</dbReference>
<name>A0A1Y2G6J6_9BASI</name>
<dbReference type="OrthoDB" id="2527141at2759"/>
<dbReference type="GO" id="GO:0000785">
    <property type="term" value="C:chromatin"/>
    <property type="evidence" value="ECO:0007669"/>
    <property type="project" value="TreeGrafter"/>
</dbReference>
<dbReference type="GO" id="GO:0006351">
    <property type="term" value="P:DNA-templated transcription"/>
    <property type="evidence" value="ECO:0007669"/>
    <property type="project" value="InterPro"/>
</dbReference>
<dbReference type="GO" id="GO:0000978">
    <property type="term" value="F:RNA polymerase II cis-regulatory region sequence-specific DNA binding"/>
    <property type="evidence" value="ECO:0007669"/>
    <property type="project" value="InterPro"/>
</dbReference>
<evidence type="ECO:0000256" key="2">
    <source>
        <dbReference type="ARBA" id="ARBA00022723"/>
    </source>
</evidence>
<comment type="caution">
    <text evidence="9">The sequence shown here is derived from an EMBL/GenBank/DDBJ whole genome shotgun (WGS) entry which is preliminary data.</text>
</comment>
<evidence type="ECO:0000256" key="3">
    <source>
        <dbReference type="ARBA" id="ARBA00022737"/>
    </source>
</evidence>
<sequence>MPRSAHPPSRDAHRCTVCQRTYSRKEFALRHLRTKKDAQHEEFRRLNDSAALAAAALPRGAAAPLKESPSASGSTSPNDEAGVQELLSEPTLAPALLPVQSTAASQLVDDLPRAPQPSTSLPPPVNAMQAAQPSPIDTLPLFDPLPSLPAPFAELSLPSLDHPLPIPPPVVPSAASTEGAPPLEWGGIDVLDGLLYDPLLDPVASATPFSADWEGSVAAESPSNLAVLVLPGTPREWEEAEDEGEEGEQNRTADLSVVAASDPGYWVEPSFYPDHLFKPQTGHGSTFFYSAQTFCIAWLYPWDVPPLPILSKHASRAATFILPSVPIVHRPTLLIEAVDPSLAFALAVTGAAFSARGSSFSDRMTKTKREFGASHLKDTTLGEEQAFGILQSLVLYNIVGSFHSSHEQREFSRLYHPGLMQFFRSLNVVEQLRDVRSQPMKEELAGLGDHELDQRWRSWALLETKRRVSFLCYLLDLHMVATYQTDPLLPTSYMTLDLPAPDSLWCAETASEWKSAIQRSPSSSLPFCNTLNNLLSTSSEPVSARSTLGRLLHSLPSQSAFTLSILTNSLLHLKNRIQSSQRLLEGLYGSSTSDLDAVLGMQEQVAVARKRGEEGVGVLERALRVVSLAGGEGTGRWFRGVQVLFK</sequence>
<protein>
    <recommendedName>
        <fullName evidence="8">Xylanolytic transcriptional activator regulatory domain-containing protein</fullName>
    </recommendedName>
</protein>
<comment type="subcellular location">
    <subcellularLocation>
        <location evidence="1">Nucleus</location>
    </subcellularLocation>
</comment>
<dbReference type="Proteomes" id="UP000193467">
    <property type="component" value="Unassembled WGS sequence"/>
</dbReference>
<keyword evidence="2" id="KW-0479">Metal-binding</keyword>
<dbReference type="STRING" id="106004.A0A1Y2G6J6"/>
<evidence type="ECO:0000256" key="6">
    <source>
        <dbReference type="ARBA" id="ARBA00023242"/>
    </source>
</evidence>
<evidence type="ECO:0000256" key="5">
    <source>
        <dbReference type="ARBA" id="ARBA00022833"/>
    </source>
</evidence>
<dbReference type="InterPro" id="IPR051059">
    <property type="entry name" value="VerF-like"/>
</dbReference>
<dbReference type="GO" id="GO:0005634">
    <property type="term" value="C:nucleus"/>
    <property type="evidence" value="ECO:0007669"/>
    <property type="project" value="UniProtKB-SubCell"/>
</dbReference>
<proteinExistence type="predicted"/>
<feature type="region of interest" description="Disordered" evidence="7">
    <location>
        <begin position="59"/>
        <end position="81"/>
    </location>
</feature>
<dbReference type="Pfam" id="PF04082">
    <property type="entry name" value="Fungal_trans"/>
    <property type="match status" value="1"/>
</dbReference>
<organism evidence="9 10">
    <name type="scientific">Leucosporidium creatinivorum</name>
    <dbReference type="NCBI Taxonomy" id="106004"/>
    <lineage>
        <taxon>Eukaryota</taxon>
        <taxon>Fungi</taxon>
        <taxon>Dikarya</taxon>
        <taxon>Basidiomycota</taxon>
        <taxon>Pucciniomycotina</taxon>
        <taxon>Microbotryomycetes</taxon>
        <taxon>Leucosporidiales</taxon>
        <taxon>Leucosporidium</taxon>
    </lineage>
</organism>
<feature type="domain" description="Xylanolytic transcriptional activator regulatory" evidence="8">
    <location>
        <begin position="323"/>
        <end position="578"/>
    </location>
</feature>
<dbReference type="EMBL" id="MCGR01000002">
    <property type="protein sequence ID" value="ORY91621.1"/>
    <property type="molecule type" value="Genomic_DNA"/>
</dbReference>
<evidence type="ECO:0000313" key="10">
    <source>
        <dbReference type="Proteomes" id="UP000193467"/>
    </source>
</evidence>
<dbReference type="GO" id="GO:0000981">
    <property type="term" value="F:DNA-binding transcription factor activity, RNA polymerase II-specific"/>
    <property type="evidence" value="ECO:0007669"/>
    <property type="project" value="InterPro"/>
</dbReference>
<evidence type="ECO:0000256" key="4">
    <source>
        <dbReference type="ARBA" id="ARBA00022771"/>
    </source>
</evidence>
<dbReference type="AlphaFoldDB" id="A0A1Y2G6J6"/>
<keyword evidence="3" id="KW-0677">Repeat</keyword>
<feature type="compositionally biased region" description="Polar residues" evidence="7">
    <location>
        <begin position="69"/>
        <end position="78"/>
    </location>
</feature>
<evidence type="ECO:0000256" key="7">
    <source>
        <dbReference type="SAM" id="MobiDB-lite"/>
    </source>
</evidence>
<evidence type="ECO:0000313" key="9">
    <source>
        <dbReference type="EMBL" id="ORY91621.1"/>
    </source>
</evidence>
<dbReference type="CDD" id="cd12148">
    <property type="entry name" value="fungal_TF_MHR"/>
    <property type="match status" value="1"/>
</dbReference>
<dbReference type="GO" id="GO:0008270">
    <property type="term" value="F:zinc ion binding"/>
    <property type="evidence" value="ECO:0007669"/>
    <property type="project" value="UniProtKB-KW"/>
</dbReference>
<keyword evidence="6" id="KW-0539">Nucleus</keyword>
<evidence type="ECO:0000259" key="8">
    <source>
        <dbReference type="Pfam" id="PF04082"/>
    </source>
</evidence>
<dbReference type="PANTHER" id="PTHR40626">
    <property type="entry name" value="MIP31509P"/>
    <property type="match status" value="1"/>
</dbReference>
<evidence type="ECO:0000256" key="1">
    <source>
        <dbReference type="ARBA" id="ARBA00004123"/>
    </source>
</evidence>
<accession>A0A1Y2G6J6</accession>
<dbReference type="InParanoid" id="A0A1Y2G6J6"/>
<keyword evidence="5" id="KW-0862">Zinc</keyword>